<dbReference type="SUPFAM" id="SSF53474">
    <property type="entry name" value="alpha/beta-Hydrolases"/>
    <property type="match status" value="1"/>
</dbReference>
<organism evidence="5 6">
    <name type="scientific">Zasmidium cellare ATCC 36951</name>
    <dbReference type="NCBI Taxonomy" id="1080233"/>
    <lineage>
        <taxon>Eukaryota</taxon>
        <taxon>Fungi</taxon>
        <taxon>Dikarya</taxon>
        <taxon>Ascomycota</taxon>
        <taxon>Pezizomycotina</taxon>
        <taxon>Dothideomycetes</taxon>
        <taxon>Dothideomycetidae</taxon>
        <taxon>Mycosphaerellales</taxon>
        <taxon>Mycosphaerellaceae</taxon>
        <taxon>Zasmidium</taxon>
    </lineage>
</organism>
<dbReference type="PROSITE" id="PS00122">
    <property type="entry name" value="CARBOXYLESTERASE_B_1"/>
    <property type="match status" value="1"/>
</dbReference>
<gene>
    <name evidence="5" type="ORF">M409DRAFT_26478</name>
</gene>
<dbReference type="Pfam" id="PF00135">
    <property type="entry name" value="COesterase"/>
    <property type="match status" value="1"/>
</dbReference>
<evidence type="ECO:0000259" key="4">
    <source>
        <dbReference type="Pfam" id="PF00135"/>
    </source>
</evidence>
<comment type="similarity">
    <text evidence="1 3">Belongs to the type-B carboxylesterase/lipase family.</text>
</comment>
<dbReference type="Gene3D" id="3.40.50.1820">
    <property type="entry name" value="alpha/beta hydrolase"/>
    <property type="match status" value="1"/>
</dbReference>
<proteinExistence type="inferred from homology"/>
<evidence type="ECO:0000256" key="1">
    <source>
        <dbReference type="ARBA" id="ARBA00005964"/>
    </source>
</evidence>
<evidence type="ECO:0000313" key="5">
    <source>
        <dbReference type="EMBL" id="KAF2163032.1"/>
    </source>
</evidence>
<feature type="chain" id="PRO_5025717620" description="Carboxylic ester hydrolase" evidence="3">
    <location>
        <begin position="18"/>
        <end position="574"/>
    </location>
</feature>
<dbReference type="InterPro" id="IPR002018">
    <property type="entry name" value="CarbesteraseB"/>
</dbReference>
<dbReference type="InterPro" id="IPR019826">
    <property type="entry name" value="Carboxylesterase_B_AS"/>
</dbReference>
<dbReference type="GO" id="GO:0016787">
    <property type="term" value="F:hydrolase activity"/>
    <property type="evidence" value="ECO:0007669"/>
    <property type="project" value="UniProtKB-KW"/>
</dbReference>
<keyword evidence="2 3" id="KW-0378">Hydrolase</keyword>
<protein>
    <recommendedName>
        <fullName evidence="3">Carboxylic ester hydrolase</fullName>
        <ecNumber evidence="3">3.1.1.-</ecNumber>
    </recommendedName>
</protein>
<evidence type="ECO:0000313" key="6">
    <source>
        <dbReference type="Proteomes" id="UP000799537"/>
    </source>
</evidence>
<feature type="domain" description="Carboxylesterase type B" evidence="4">
    <location>
        <begin position="29"/>
        <end position="564"/>
    </location>
</feature>
<reference evidence="5" key="1">
    <citation type="journal article" date="2020" name="Stud. Mycol.">
        <title>101 Dothideomycetes genomes: a test case for predicting lifestyles and emergence of pathogens.</title>
        <authorList>
            <person name="Haridas S."/>
            <person name="Albert R."/>
            <person name="Binder M."/>
            <person name="Bloem J."/>
            <person name="Labutti K."/>
            <person name="Salamov A."/>
            <person name="Andreopoulos B."/>
            <person name="Baker S."/>
            <person name="Barry K."/>
            <person name="Bills G."/>
            <person name="Bluhm B."/>
            <person name="Cannon C."/>
            <person name="Castanera R."/>
            <person name="Culley D."/>
            <person name="Daum C."/>
            <person name="Ezra D."/>
            <person name="Gonzalez J."/>
            <person name="Henrissat B."/>
            <person name="Kuo A."/>
            <person name="Liang C."/>
            <person name="Lipzen A."/>
            <person name="Lutzoni F."/>
            <person name="Magnuson J."/>
            <person name="Mondo S."/>
            <person name="Nolan M."/>
            <person name="Ohm R."/>
            <person name="Pangilinan J."/>
            <person name="Park H.-J."/>
            <person name="Ramirez L."/>
            <person name="Alfaro M."/>
            <person name="Sun H."/>
            <person name="Tritt A."/>
            <person name="Yoshinaga Y."/>
            <person name="Zwiers L.-H."/>
            <person name="Turgeon B."/>
            <person name="Goodwin S."/>
            <person name="Spatafora J."/>
            <person name="Crous P."/>
            <person name="Grigoriev I."/>
        </authorList>
    </citation>
    <scope>NUCLEOTIDE SEQUENCE</scope>
    <source>
        <strain evidence="5">ATCC 36951</strain>
    </source>
</reference>
<dbReference type="RefSeq" id="XP_033663921.1">
    <property type="nucleotide sequence ID" value="XM_033808130.1"/>
</dbReference>
<keyword evidence="3" id="KW-0732">Signal</keyword>
<dbReference type="OrthoDB" id="3200163at2759"/>
<dbReference type="GeneID" id="54561402"/>
<feature type="signal peptide" evidence="3">
    <location>
        <begin position="1"/>
        <end position="17"/>
    </location>
</feature>
<dbReference type="EMBL" id="ML993610">
    <property type="protein sequence ID" value="KAF2163032.1"/>
    <property type="molecule type" value="Genomic_DNA"/>
</dbReference>
<dbReference type="InterPro" id="IPR050309">
    <property type="entry name" value="Type-B_Carboxylest/Lipase"/>
</dbReference>
<name>A0A6A6CAU3_ZASCE</name>
<sequence length="574" mass="62581">MFILSILTLCLAALISALPQLGGLLPGSDPEVTLDYGTFRGNRAFSGVSSFLGMPFAKAGRLENPTLISAADKLSGIQDAANYGKACPQQELIALNQELGGLLGAVEQVAFAPVSQQGEDCLTINVQIPEGGGFELGSSASLGSEATAVQGLIYQGARLVQRSVEMGQPIVFVSANYRVNAFGGLASQEITDAGVSNLHLKDQRTAMEWIQNYIEIFGGDKSRVTLFGESAGSMSIATHMVLNDGNPDGLFHAAIMASGGIGKFRDYHHKQPTFDFMASCTGCGTGDKLGCLRSVDYNKFYNCVQQIPNFFTYSSTSVPWYPRPDGKYLVDSPHRLLREGKVANIPYIIGDMKDEGTLFSVVPQLNITDDADFQSFWKQNFFQDLTPEQIQAFTSLYSQDPADGSPYDTGDANAIGPQCKRVASSVGDYTFEAGRRDLLNYTYALRQGSQKTYTYQQQQSLYLLSQLPGGLLANLTNLPVLGSFHVSDVVLNSFGLVPAALSKNTLNLMSTYIAFVNSQDPNNHGLEGLPEWPTWDPEGKAMFKYQESGPVIIKDDYREEQMEFVNRNADTYVY</sequence>
<accession>A0A6A6CAU3</accession>
<evidence type="ECO:0000256" key="3">
    <source>
        <dbReference type="RuleBase" id="RU361235"/>
    </source>
</evidence>
<dbReference type="Proteomes" id="UP000799537">
    <property type="component" value="Unassembled WGS sequence"/>
</dbReference>
<dbReference type="InterPro" id="IPR029058">
    <property type="entry name" value="AB_hydrolase_fold"/>
</dbReference>
<evidence type="ECO:0000256" key="2">
    <source>
        <dbReference type="ARBA" id="ARBA00022801"/>
    </source>
</evidence>
<keyword evidence="6" id="KW-1185">Reference proteome</keyword>
<dbReference type="PANTHER" id="PTHR11559">
    <property type="entry name" value="CARBOXYLESTERASE"/>
    <property type="match status" value="1"/>
</dbReference>
<dbReference type="AlphaFoldDB" id="A0A6A6CAU3"/>
<dbReference type="EC" id="3.1.1.-" evidence="3"/>